<sequence>MPDKTDLLGANFRSGALLCTTYVGFYKIGFSRVGFGMNLMVSYIILLSESVLLKFNSYFLFQVDNGIPTRNAILGLFCSLT</sequence>
<keyword evidence="1" id="KW-1133">Transmembrane helix</keyword>
<dbReference type="Proteomes" id="UP000607653">
    <property type="component" value="Unassembled WGS sequence"/>
</dbReference>
<comment type="caution">
    <text evidence="2">The sequence shown here is derived from an EMBL/GenBank/DDBJ whole genome shotgun (WGS) entry which is preliminary data.</text>
</comment>
<keyword evidence="3" id="KW-1185">Reference proteome</keyword>
<gene>
    <name evidence="2" type="ORF">HUJ06_010300</name>
</gene>
<evidence type="ECO:0000313" key="2">
    <source>
        <dbReference type="EMBL" id="DAD31449.1"/>
    </source>
</evidence>
<feature type="transmembrane region" description="Helical" evidence="1">
    <location>
        <begin position="12"/>
        <end position="29"/>
    </location>
</feature>
<dbReference type="EMBL" id="DUZY01000003">
    <property type="protein sequence ID" value="DAD31449.1"/>
    <property type="molecule type" value="Genomic_DNA"/>
</dbReference>
<protein>
    <submittedName>
        <fullName evidence="2">Uncharacterized protein</fullName>
    </submittedName>
</protein>
<name>A0A822YJF9_NELNU</name>
<evidence type="ECO:0000313" key="3">
    <source>
        <dbReference type="Proteomes" id="UP000607653"/>
    </source>
</evidence>
<accession>A0A822YJF9</accession>
<feature type="transmembrane region" description="Helical" evidence="1">
    <location>
        <begin position="41"/>
        <end position="61"/>
    </location>
</feature>
<keyword evidence="1" id="KW-0472">Membrane</keyword>
<proteinExistence type="predicted"/>
<organism evidence="2 3">
    <name type="scientific">Nelumbo nucifera</name>
    <name type="common">Sacred lotus</name>
    <dbReference type="NCBI Taxonomy" id="4432"/>
    <lineage>
        <taxon>Eukaryota</taxon>
        <taxon>Viridiplantae</taxon>
        <taxon>Streptophyta</taxon>
        <taxon>Embryophyta</taxon>
        <taxon>Tracheophyta</taxon>
        <taxon>Spermatophyta</taxon>
        <taxon>Magnoliopsida</taxon>
        <taxon>Proteales</taxon>
        <taxon>Nelumbonaceae</taxon>
        <taxon>Nelumbo</taxon>
    </lineage>
</organism>
<dbReference type="AlphaFoldDB" id="A0A822YJF9"/>
<evidence type="ECO:0000256" key="1">
    <source>
        <dbReference type="SAM" id="Phobius"/>
    </source>
</evidence>
<keyword evidence="1" id="KW-0812">Transmembrane</keyword>
<reference evidence="2 3" key="1">
    <citation type="journal article" date="2020" name="Mol. Biol. Evol.">
        <title>Distinct Expression and Methylation Patterns for Genes with Different Fates following a Single Whole-Genome Duplication in Flowering Plants.</title>
        <authorList>
            <person name="Shi T."/>
            <person name="Rahmani R.S."/>
            <person name="Gugger P.F."/>
            <person name="Wang M."/>
            <person name="Li H."/>
            <person name="Zhang Y."/>
            <person name="Li Z."/>
            <person name="Wang Q."/>
            <person name="Van de Peer Y."/>
            <person name="Marchal K."/>
            <person name="Chen J."/>
        </authorList>
    </citation>
    <scope>NUCLEOTIDE SEQUENCE [LARGE SCALE GENOMIC DNA]</scope>
    <source>
        <tissue evidence="2">Leaf</tissue>
    </source>
</reference>